<protein>
    <submittedName>
        <fullName evidence="1">Uncharacterized protein</fullName>
    </submittedName>
</protein>
<evidence type="ECO:0000313" key="1">
    <source>
        <dbReference type="EMBL" id="KAF2251576.1"/>
    </source>
</evidence>
<dbReference type="EMBL" id="ML987193">
    <property type="protein sequence ID" value="KAF2251576.1"/>
    <property type="molecule type" value="Genomic_DNA"/>
</dbReference>
<dbReference type="AlphaFoldDB" id="A0A6A6IMD2"/>
<sequence>MHIPRYDRIRRVVRTRLREVAWSHAMLRMTELCECACILHVFYILQSPFDHFRFRDSNVLNRTIDAFQGTDTVIPTIRSERPFFTIPHY</sequence>
<gene>
    <name evidence="1" type="ORF">BU26DRAFT_286415</name>
</gene>
<dbReference type="GeneID" id="54574897"/>
<dbReference type="Proteomes" id="UP000800094">
    <property type="component" value="Unassembled WGS sequence"/>
</dbReference>
<evidence type="ECO:0000313" key="2">
    <source>
        <dbReference type="Proteomes" id="UP000800094"/>
    </source>
</evidence>
<proteinExistence type="predicted"/>
<keyword evidence="2" id="KW-1185">Reference proteome</keyword>
<name>A0A6A6IMD2_9PLEO</name>
<reference evidence="1" key="1">
    <citation type="journal article" date="2020" name="Stud. Mycol.">
        <title>101 Dothideomycetes genomes: a test case for predicting lifestyles and emergence of pathogens.</title>
        <authorList>
            <person name="Haridas S."/>
            <person name="Albert R."/>
            <person name="Binder M."/>
            <person name="Bloem J."/>
            <person name="Labutti K."/>
            <person name="Salamov A."/>
            <person name="Andreopoulos B."/>
            <person name="Baker S."/>
            <person name="Barry K."/>
            <person name="Bills G."/>
            <person name="Bluhm B."/>
            <person name="Cannon C."/>
            <person name="Castanera R."/>
            <person name="Culley D."/>
            <person name="Daum C."/>
            <person name="Ezra D."/>
            <person name="Gonzalez J."/>
            <person name="Henrissat B."/>
            <person name="Kuo A."/>
            <person name="Liang C."/>
            <person name="Lipzen A."/>
            <person name="Lutzoni F."/>
            <person name="Magnuson J."/>
            <person name="Mondo S."/>
            <person name="Nolan M."/>
            <person name="Ohm R."/>
            <person name="Pangilinan J."/>
            <person name="Park H.-J."/>
            <person name="Ramirez L."/>
            <person name="Alfaro M."/>
            <person name="Sun H."/>
            <person name="Tritt A."/>
            <person name="Yoshinaga Y."/>
            <person name="Zwiers L.-H."/>
            <person name="Turgeon B."/>
            <person name="Goodwin S."/>
            <person name="Spatafora J."/>
            <person name="Crous P."/>
            <person name="Grigoriev I."/>
        </authorList>
    </citation>
    <scope>NUCLEOTIDE SEQUENCE</scope>
    <source>
        <strain evidence="1">CBS 122368</strain>
    </source>
</reference>
<accession>A0A6A6IMD2</accession>
<dbReference type="RefSeq" id="XP_033686580.1">
    <property type="nucleotide sequence ID" value="XM_033821567.1"/>
</dbReference>
<organism evidence="1 2">
    <name type="scientific">Trematosphaeria pertusa</name>
    <dbReference type="NCBI Taxonomy" id="390896"/>
    <lineage>
        <taxon>Eukaryota</taxon>
        <taxon>Fungi</taxon>
        <taxon>Dikarya</taxon>
        <taxon>Ascomycota</taxon>
        <taxon>Pezizomycotina</taxon>
        <taxon>Dothideomycetes</taxon>
        <taxon>Pleosporomycetidae</taxon>
        <taxon>Pleosporales</taxon>
        <taxon>Massarineae</taxon>
        <taxon>Trematosphaeriaceae</taxon>
        <taxon>Trematosphaeria</taxon>
    </lineage>
</organism>